<feature type="transmembrane region" description="Helical" evidence="6">
    <location>
        <begin position="305"/>
        <end position="329"/>
    </location>
</feature>
<dbReference type="GO" id="GO:0007165">
    <property type="term" value="P:signal transduction"/>
    <property type="evidence" value="ECO:0007669"/>
    <property type="project" value="InterPro"/>
</dbReference>
<dbReference type="SUPFAM" id="SSF55073">
    <property type="entry name" value="Nucleotide cyclase"/>
    <property type="match status" value="1"/>
</dbReference>
<evidence type="ECO:0000256" key="5">
    <source>
        <dbReference type="ARBA" id="ARBA00023136"/>
    </source>
</evidence>
<dbReference type="SMART" id="SM00267">
    <property type="entry name" value="GGDEF"/>
    <property type="match status" value="1"/>
</dbReference>
<feature type="domain" description="PAS" evidence="7">
    <location>
        <begin position="389"/>
        <end position="426"/>
    </location>
</feature>
<dbReference type="SMART" id="SM00052">
    <property type="entry name" value="EAL"/>
    <property type="match status" value="1"/>
</dbReference>
<evidence type="ECO:0000259" key="7">
    <source>
        <dbReference type="PROSITE" id="PS50112"/>
    </source>
</evidence>
<dbReference type="eggNOG" id="COG5001">
    <property type="taxonomic scope" value="Bacteria"/>
</dbReference>
<dbReference type="PaxDb" id="665571-STHERM_c19190"/>
<dbReference type="InterPro" id="IPR052155">
    <property type="entry name" value="Biofilm_reg_signaling"/>
</dbReference>
<proteinExistence type="predicted"/>
<dbReference type="PROSITE" id="PS50883">
    <property type="entry name" value="EAL"/>
    <property type="match status" value="1"/>
</dbReference>
<dbReference type="KEGG" id="sta:STHERM_c19190"/>
<keyword evidence="4 6" id="KW-1133">Transmembrane helix</keyword>
<gene>
    <name evidence="12" type="ordered locus">STHERM_c19190</name>
</gene>
<feature type="domain" description="PAS" evidence="7">
    <location>
        <begin position="489"/>
        <end position="545"/>
    </location>
</feature>
<dbReference type="InterPro" id="IPR035919">
    <property type="entry name" value="EAL_sf"/>
</dbReference>
<evidence type="ECO:0000256" key="3">
    <source>
        <dbReference type="ARBA" id="ARBA00022692"/>
    </source>
</evidence>
<dbReference type="SMART" id="SM00304">
    <property type="entry name" value="HAMP"/>
    <property type="match status" value="1"/>
</dbReference>
<comment type="subcellular location">
    <subcellularLocation>
        <location evidence="1">Cell membrane</location>
        <topology evidence="1">Multi-pass membrane protein</topology>
    </subcellularLocation>
</comment>
<evidence type="ECO:0000256" key="4">
    <source>
        <dbReference type="ARBA" id="ARBA00022989"/>
    </source>
</evidence>
<dbReference type="SUPFAM" id="SSF55785">
    <property type="entry name" value="PYP-like sensor domain (PAS domain)"/>
    <property type="match status" value="2"/>
</dbReference>
<reference evidence="12 13" key="2">
    <citation type="journal article" date="2010" name="J. Bacteriol.">
        <title>Genome sequence of the polysaccharide-degrading, thermophilic anaerobe Spirochaeta thermophila DSM 6192.</title>
        <authorList>
            <person name="Angelov A."/>
            <person name="Liebl S."/>
            <person name="Ballschmiter M."/>
            <person name="Bomeke M."/>
            <person name="Lehmann R."/>
            <person name="Liesegang H."/>
            <person name="Daniel R."/>
            <person name="Liebl W."/>
        </authorList>
    </citation>
    <scope>NUCLEOTIDE SEQUENCE [LARGE SCALE GENOMIC DNA]</scope>
    <source>
        <strain evidence="13">ATCC 49972 / DSM 6192 / RI 19.B1</strain>
    </source>
</reference>
<reference key="1">
    <citation type="submission" date="2009-08" db="EMBL/GenBank/DDBJ databases">
        <title>The genome sequence of Spirochaeta thermophila DSM6192.</title>
        <authorList>
            <person name="Angelov A."/>
            <person name="Mientus M."/>
            <person name="Wittenberg S."/>
            <person name="Lehmann R."/>
            <person name="Liesegang H."/>
            <person name="Daniel R."/>
            <person name="Liebl W."/>
        </authorList>
    </citation>
    <scope>NUCLEOTIDE SEQUENCE</scope>
    <source>
        <strain>DSM 6192</strain>
    </source>
</reference>
<organism evidence="12 13">
    <name type="scientific">Winmispira thermophila (strain ATCC 49972 / DSM 6192 / RI 19.B1)</name>
    <name type="common">Spirochaeta thermophila</name>
    <dbReference type="NCBI Taxonomy" id="665571"/>
    <lineage>
        <taxon>Bacteria</taxon>
        <taxon>Pseudomonadati</taxon>
        <taxon>Spirochaetota</taxon>
        <taxon>Spirochaetia</taxon>
        <taxon>Winmispirales</taxon>
        <taxon>Winmispiraceae</taxon>
        <taxon>Winmispira</taxon>
    </lineage>
</organism>
<dbReference type="EMBL" id="CP001698">
    <property type="protein sequence ID" value="ADN02854.1"/>
    <property type="molecule type" value="Genomic_DNA"/>
</dbReference>
<dbReference type="InterPro" id="IPR035965">
    <property type="entry name" value="PAS-like_dom_sf"/>
</dbReference>
<dbReference type="Pfam" id="PF00990">
    <property type="entry name" value="GGDEF"/>
    <property type="match status" value="1"/>
</dbReference>
<dbReference type="NCBIfam" id="TIGR00254">
    <property type="entry name" value="GGDEF"/>
    <property type="match status" value="1"/>
</dbReference>
<dbReference type="PROSITE" id="PS50112">
    <property type="entry name" value="PAS"/>
    <property type="match status" value="2"/>
</dbReference>
<evidence type="ECO:0000259" key="8">
    <source>
        <dbReference type="PROSITE" id="PS50113"/>
    </source>
</evidence>
<protein>
    <recommendedName>
        <fullName evidence="14">Diguanylate cyclase/phosphodiesterase with PAS/PAC sensor(S)</fullName>
    </recommendedName>
</protein>
<dbReference type="PROSITE" id="PS50885">
    <property type="entry name" value="HAMP"/>
    <property type="match status" value="1"/>
</dbReference>
<accession>E0RQ01</accession>
<dbReference type="InterPro" id="IPR043128">
    <property type="entry name" value="Rev_trsase/Diguanyl_cyclase"/>
</dbReference>
<dbReference type="InterPro" id="IPR033480">
    <property type="entry name" value="sCache_2"/>
</dbReference>
<feature type="domain" description="EAL" evidence="9">
    <location>
        <begin position="788"/>
        <end position="1040"/>
    </location>
</feature>
<dbReference type="InterPro" id="IPR013767">
    <property type="entry name" value="PAS_fold"/>
</dbReference>
<keyword evidence="5 6" id="KW-0472">Membrane</keyword>
<keyword evidence="2" id="KW-1003">Cell membrane</keyword>
<dbReference type="CDD" id="cd00130">
    <property type="entry name" value="PAS"/>
    <property type="match status" value="2"/>
</dbReference>
<dbReference type="AlphaFoldDB" id="E0RQ01"/>
<evidence type="ECO:0000259" key="11">
    <source>
        <dbReference type="PROSITE" id="PS50887"/>
    </source>
</evidence>
<dbReference type="InterPro" id="IPR003660">
    <property type="entry name" value="HAMP_dom"/>
</dbReference>
<dbReference type="CDD" id="cd01949">
    <property type="entry name" value="GGDEF"/>
    <property type="match status" value="1"/>
</dbReference>
<evidence type="ECO:0000256" key="1">
    <source>
        <dbReference type="ARBA" id="ARBA00004651"/>
    </source>
</evidence>
<dbReference type="Pfam" id="PF17200">
    <property type="entry name" value="sCache_2"/>
    <property type="match status" value="1"/>
</dbReference>
<dbReference type="GO" id="GO:0005886">
    <property type="term" value="C:plasma membrane"/>
    <property type="evidence" value="ECO:0007669"/>
    <property type="project" value="UniProtKB-SubCell"/>
</dbReference>
<dbReference type="RefSeq" id="WP_013314693.1">
    <property type="nucleotide sequence ID" value="NC_014484.1"/>
</dbReference>
<dbReference type="FunFam" id="3.30.70.270:FF:000001">
    <property type="entry name" value="Diguanylate cyclase domain protein"/>
    <property type="match status" value="1"/>
</dbReference>
<dbReference type="HOGENOM" id="CLU_010828_0_0_12"/>
<dbReference type="InterPro" id="IPR000160">
    <property type="entry name" value="GGDEF_dom"/>
</dbReference>
<sequence>MYTIRQPEAPSARGIPLSRSLTFRIFTTHVVSVLLVLGLMIFLSSLFFKNFTTRMAEEEALEESRRLVETVEQVGKTLILNALKEEVDRALLLVRQTARHVEEGIVSEGEAQRTVRSALRSWKIAREGYFVILDSEGNILLHPSPEVEGTNQLSYWVTAYQTRVKRGYLEYDRQNPGEPGPRKKVLYMDYYAPWDWIVTATAYKEEFGELVNLTLLSTLISTLSGDTGMQVFILDGSPLPLASTDPAPEKGLLQELTSLEEDGGFSWRTYQGVQWALAWRIIPDFGWKVVVLQRPLLQERIYSSFLLFSLGILGLAFILSLGLSIYFYFSLTRPILRAIPVLRLATAGKLDLRLTDLPSNELGLLGAYFNTLMDSLQRTMEEKDSLVERAAFLARFPQENPNPVVFVNEQGRITYANRSAARIFGLPEGFCDEGPPPPLKGIIHQAGPELQDIKVGDRWYSFIASPSTSPRGTFYFGRETTREREYRTSLLLFRWIFEHAYEGMVVTDKEGNIEMVNPAFTEITGYSEEEVIGKNLRILKSDHHPPEFFERMWHDLTTKGWWADEIWNRRKSGEVYPEWLSISRFTDTEGKVHYVGIFHEISKQKELEERLRYLAYHDALTDLPNRFLLEDRLDRECARARREGKKVGLIFVDLDNFKQVNDTFGHRTGDLYLVHVARLLREACREVDTVARIAGDEFVIMLPGLSQKAFALSVLERIFRVLREQPFQHGNTTLEVSLSAGLAFFPDDGGSVSEILSRADIALYRAKRQGKNQYAVFQREDQKVLEEQLGRYDLLRTALAGRTVKVDWEPWEDRTGRIAYLEALLSCEKDPSLNPGAILTMAEEVNLGGTVGELILEGMATLLHGAGEGAIPPDAIPPLVARIPPSLLFDQSFLSTLRDMGEAYHLPPGHLILLLPFRSGMLPEHLVRAVEEVRSMGITVGPPGPWIPLEPRDDAIHLPFVILPYPRLLAFRHEVEGNESSLTALMHLLRYRNQKVVVEGVGDEGGLSWVWGLGADLAAGPAVHGRLPAEQVLPLLRAHLGEKGEP</sequence>
<dbReference type="SMART" id="SM01049">
    <property type="entry name" value="Cache_2"/>
    <property type="match status" value="1"/>
</dbReference>
<feature type="domain" description="HAMP" evidence="10">
    <location>
        <begin position="329"/>
        <end position="381"/>
    </location>
</feature>
<dbReference type="PANTHER" id="PTHR44757">
    <property type="entry name" value="DIGUANYLATE CYCLASE DGCP"/>
    <property type="match status" value="1"/>
</dbReference>
<feature type="domain" description="PAC" evidence="8">
    <location>
        <begin position="562"/>
        <end position="613"/>
    </location>
</feature>
<evidence type="ECO:0000313" key="13">
    <source>
        <dbReference type="Proteomes" id="UP000001296"/>
    </source>
</evidence>
<evidence type="ECO:0000256" key="6">
    <source>
        <dbReference type="SAM" id="Phobius"/>
    </source>
</evidence>
<dbReference type="GO" id="GO:0003824">
    <property type="term" value="F:catalytic activity"/>
    <property type="evidence" value="ECO:0007669"/>
    <property type="project" value="UniProtKB-ARBA"/>
</dbReference>
<dbReference type="Gene3D" id="3.30.70.270">
    <property type="match status" value="1"/>
</dbReference>
<dbReference type="SUPFAM" id="SSF141868">
    <property type="entry name" value="EAL domain-like"/>
    <property type="match status" value="1"/>
</dbReference>
<dbReference type="InterPro" id="IPR000700">
    <property type="entry name" value="PAS-assoc_C"/>
</dbReference>
<evidence type="ECO:0000259" key="9">
    <source>
        <dbReference type="PROSITE" id="PS50883"/>
    </source>
</evidence>
<dbReference type="Proteomes" id="UP000001296">
    <property type="component" value="Chromosome"/>
</dbReference>
<dbReference type="Pfam" id="PF13426">
    <property type="entry name" value="PAS_9"/>
    <property type="match status" value="1"/>
</dbReference>
<dbReference type="Gene3D" id="3.30.450.20">
    <property type="entry name" value="PAS domain"/>
    <property type="match status" value="2"/>
</dbReference>
<dbReference type="Pfam" id="PF00989">
    <property type="entry name" value="PAS"/>
    <property type="match status" value="1"/>
</dbReference>
<feature type="domain" description="GGDEF" evidence="11">
    <location>
        <begin position="645"/>
        <end position="779"/>
    </location>
</feature>
<dbReference type="InterPro" id="IPR001633">
    <property type="entry name" value="EAL_dom"/>
</dbReference>
<feature type="transmembrane region" description="Helical" evidence="6">
    <location>
        <begin position="26"/>
        <end position="48"/>
    </location>
</feature>
<dbReference type="GO" id="GO:0006355">
    <property type="term" value="P:regulation of DNA-templated transcription"/>
    <property type="evidence" value="ECO:0007669"/>
    <property type="project" value="InterPro"/>
</dbReference>
<evidence type="ECO:0000256" key="2">
    <source>
        <dbReference type="ARBA" id="ARBA00022475"/>
    </source>
</evidence>
<name>E0RQ01_WINT6</name>
<dbReference type="Gene3D" id="3.20.20.450">
    <property type="entry name" value="EAL domain"/>
    <property type="match status" value="1"/>
</dbReference>
<dbReference type="Gene3D" id="6.10.340.10">
    <property type="match status" value="1"/>
</dbReference>
<dbReference type="NCBIfam" id="TIGR00229">
    <property type="entry name" value="sensory_box"/>
    <property type="match status" value="1"/>
</dbReference>
<dbReference type="PROSITE" id="PS50113">
    <property type="entry name" value="PAC"/>
    <property type="match status" value="1"/>
</dbReference>
<dbReference type="eggNOG" id="COG5002">
    <property type="taxonomic scope" value="Bacteria"/>
</dbReference>
<evidence type="ECO:0000313" key="12">
    <source>
        <dbReference type="EMBL" id="ADN02854.1"/>
    </source>
</evidence>
<keyword evidence="3 6" id="KW-0812">Transmembrane</keyword>
<dbReference type="InterPro" id="IPR029787">
    <property type="entry name" value="Nucleotide_cyclase"/>
</dbReference>
<dbReference type="Pfam" id="PF00563">
    <property type="entry name" value="EAL"/>
    <property type="match status" value="1"/>
</dbReference>
<dbReference type="PANTHER" id="PTHR44757:SF2">
    <property type="entry name" value="BIOFILM ARCHITECTURE MAINTENANCE PROTEIN MBAA"/>
    <property type="match status" value="1"/>
</dbReference>
<evidence type="ECO:0000259" key="10">
    <source>
        <dbReference type="PROSITE" id="PS50885"/>
    </source>
</evidence>
<evidence type="ECO:0008006" key="14">
    <source>
        <dbReference type="Google" id="ProtNLM"/>
    </source>
</evidence>
<dbReference type="PROSITE" id="PS50887">
    <property type="entry name" value="GGDEF"/>
    <property type="match status" value="1"/>
</dbReference>
<dbReference type="SMART" id="SM00091">
    <property type="entry name" value="PAS"/>
    <property type="match status" value="2"/>
</dbReference>
<dbReference type="InterPro" id="IPR000014">
    <property type="entry name" value="PAS"/>
</dbReference>